<dbReference type="AlphaFoldDB" id="A0A218YX99"/>
<gene>
    <name evidence="1" type="ORF">B2J93_8801</name>
</gene>
<organism evidence="1 2">
    <name type="scientific">Diplocarpon coronariae</name>
    <dbReference type="NCBI Taxonomy" id="2795749"/>
    <lineage>
        <taxon>Eukaryota</taxon>
        <taxon>Fungi</taxon>
        <taxon>Dikarya</taxon>
        <taxon>Ascomycota</taxon>
        <taxon>Pezizomycotina</taxon>
        <taxon>Leotiomycetes</taxon>
        <taxon>Helotiales</taxon>
        <taxon>Drepanopezizaceae</taxon>
        <taxon>Diplocarpon</taxon>
    </lineage>
</organism>
<dbReference type="InParanoid" id="A0A218YX99"/>
<evidence type="ECO:0000313" key="2">
    <source>
        <dbReference type="Proteomes" id="UP000242519"/>
    </source>
</evidence>
<dbReference type="OrthoDB" id="5420711at2759"/>
<comment type="caution">
    <text evidence="1">The sequence shown here is derived from an EMBL/GenBank/DDBJ whole genome shotgun (WGS) entry which is preliminary data.</text>
</comment>
<dbReference type="EMBL" id="MZNU01000361">
    <property type="protein sequence ID" value="OWO99404.1"/>
    <property type="molecule type" value="Genomic_DNA"/>
</dbReference>
<dbReference type="Proteomes" id="UP000242519">
    <property type="component" value="Unassembled WGS sequence"/>
</dbReference>
<sequence>MAVNRKVYQETARLLYFTRSSGYRVDVEAILPFFLDIRKHTRPMVHELSLVRHGLIYSRDYDRSLGWEGLQEYSAANFKTLSNVRHKPLELVWEFISINGLNGLEVDAEIHHSPPSYSSSMAFFTIFSLSVEKGFSEFLHSEMIAAA</sequence>
<keyword evidence="2" id="KW-1185">Reference proteome</keyword>
<reference evidence="1 2" key="1">
    <citation type="submission" date="2017-04" db="EMBL/GenBank/DDBJ databases">
        <title>Draft genome sequence of Marssonina coronaria NL1: causal agent of apple blotch.</title>
        <authorList>
            <person name="Cheng Q."/>
        </authorList>
    </citation>
    <scope>NUCLEOTIDE SEQUENCE [LARGE SCALE GENOMIC DNA]</scope>
    <source>
        <strain evidence="1 2">NL1</strain>
    </source>
</reference>
<accession>A0A218YX99</accession>
<protein>
    <submittedName>
        <fullName evidence="1">Uncharacterized protein</fullName>
    </submittedName>
</protein>
<evidence type="ECO:0000313" key="1">
    <source>
        <dbReference type="EMBL" id="OWO99404.1"/>
    </source>
</evidence>
<proteinExistence type="predicted"/>
<name>A0A218YX99_9HELO</name>